<dbReference type="EMBL" id="JACBZX010000001">
    <property type="protein sequence ID" value="NYG37708.1"/>
    <property type="molecule type" value="Genomic_DNA"/>
</dbReference>
<dbReference type="RefSeq" id="WP_179463038.1">
    <property type="nucleotide sequence ID" value="NZ_JACBZX010000001.1"/>
</dbReference>
<evidence type="ECO:0000313" key="2">
    <source>
        <dbReference type="Proteomes" id="UP000592181"/>
    </source>
</evidence>
<gene>
    <name evidence="1" type="ORF">BJY28_002177</name>
</gene>
<proteinExistence type="predicted"/>
<evidence type="ECO:0000313" key="1">
    <source>
        <dbReference type="EMBL" id="NYG37708.1"/>
    </source>
</evidence>
<dbReference type="AlphaFoldDB" id="A0A852X5K3"/>
<accession>A0A852X5K3</accession>
<organism evidence="1 2">
    <name type="scientific">Janibacter alkaliphilus</name>
    <dbReference type="NCBI Taxonomy" id="1069963"/>
    <lineage>
        <taxon>Bacteria</taxon>
        <taxon>Bacillati</taxon>
        <taxon>Actinomycetota</taxon>
        <taxon>Actinomycetes</taxon>
        <taxon>Micrococcales</taxon>
        <taxon>Intrasporangiaceae</taxon>
        <taxon>Janibacter</taxon>
    </lineage>
</organism>
<keyword evidence="2" id="KW-1185">Reference proteome</keyword>
<name>A0A852X5K3_9MICO</name>
<comment type="caution">
    <text evidence="1">The sequence shown here is derived from an EMBL/GenBank/DDBJ whole genome shotgun (WGS) entry which is preliminary data.</text>
</comment>
<dbReference type="Proteomes" id="UP000592181">
    <property type="component" value="Unassembled WGS sequence"/>
</dbReference>
<sequence length="144" mass="15539">MSFHDLPKGWPSRSLEDPVLAADVVDLVVRDSERAVGSLSLLLCDGTGRMIQPVTIEDVPHGCTEEERERVFDAFVGHLGGALGGLVLALGRPRGRVPEDPERAWHETAIRACDAGGVRLLGCYLATEDGVVAMPRWTEPRLAG</sequence>
<reference evidence="1 2" key="1">
    <citation type="submission" date="2020-07" db="EMBL/GenBank/DDBJ databases">
        <title>Sequencing the genomes of 1000 actinobacteria strains.</title>
        <authorList>
            <person name="Klenk H.-P."/>
        </authorList>
    </citation>
    <scope>NUCLEOTIDE SEQUENCE [LARGE SCALE GENOMIC DNA]</scope>
    <source>
        <strain evidence="1 2">DSM 24723</strain>
    </source>
</reference>
<protein>
    <submittedName>
        <fullName evidence="1">Uncharacterized protein</fullName>
    </submittedName>
</protein>